<dbReference type="Pfam" id="PF10405">
    <property type="entry name" value="BHD_3"/>
    <property type="match status" value="1"/>
</dbReference>
<comment type="caution">
    <text evidence="2">The sequence shown here is derived from an EMBL/GenBank/DDBJ whole genome shotgun (WGS) entry which is preliminary data.</text>
</comment>
<protein>
    <recommendedName>
        <fullName evidence="1">Rad4 beta-hairpin domain-containing protein</fullName>
    </recommendedName>
</protein>
<sequence>MNLYGFWQTEKYVLPYIDISTKIPKNEYGNIELSLMNPGLAHVPVRGLARAARKLGIDYAPCLTG</sequence>
<feature type="domain" description="Rad4 beta-hairpin" evidence="1">
    <location>
        <begin position="23"/>
        <end position="65"/>
    </location>
</feature>
<evidence type="ECO:0000313" key="2">
    <source>
        <dbReference type="EMBL" id="GMH98626.1"/>
    </source>
</evidence>
<dbReference type="GO" id="GO:0003684">
    <property type="term" value="F:damaged DNA binding"/>
    <property type="evidence" value="ECO:0007669"/>
    <property type="project" value="InterPro"/>
</dbReference>
<dbReference type="GO" id="GO:0003697">
    <property type="term" value="F:single-stranded DNA binding"/>
    <property type="evidence" value="ECO:0007669"/>
    <property type="project" value="TreeGrafter"/>
</dbReference>
<dbReference type="PANTHER" id="PTHR12135">
    <property type="entry name" value="DNA REPAIR PROTEIN XP-C / RAD4"/>
    <property type="match status" value="1"/>
</dbReference>
<dbReference type="Gene3D" id="3.30.70.2460">
    <property type="entry name" value="Rad4, beta-hairpin domain BHD3"/>
    <property type="match status" value="1"/>
</dbReference>
<dbReference type="GO" id="GO:0000111">
    <property type="term" value="C:nucleotide-excision repair factor 2 complex"/>
    <property type="evidence" value="ECO:0007669"/>
    <property type="project" value="TreeGrafter"/>
</dbReference>
<dbReference type="EMBL" id="BLQM01000882">
    <property type="protein sequence ID" value="GMH98626.1"/>
    <property type="molecule type" value="Genomic_DNA"/>
</dbReference>
<name>A0A9W7C270_9STRA</name>
<evidence type="ECO:0000259" key="1">
    <source>
        <dbReference type="Pfam" id="PF10405"/>
    </source>
</evidence>
<accession>A0A9W7C270</accession>
<dbReference type="PANTHER" id="PTHR12135:SF0">
    <property type="entry name" value="DNA REPAIR PROTEIN COMPLEMENTING XP-C CELLS"/>
    <property type="match status" value="1"/>
</dbReference>
<dbReference type="Proteomes" id="UP001162640">
    <property type="component" value="Unassembled WGS sequence"/>
</dbReference>
<dbReference type="GO" id="GO:0006289">
    <property type="term" value="P:nucleotide-excision repair"/>
    <property type="evidence" value="ECO:0007669"/>
    <property type="project" value="InterPro"/>
</dbReference>
<dbReference type="GO" id="GO:0006298">
    <property type="term" value="P:mismatch repair"/>
    <property type="evidence" value="ECO:0007669"/>
    <property type="project" value="TreeGrafter"/>
</dbReference>
<gene>
    <name evidence="2" type="ORF">TL16_g13420</name>
</gene>
<evidence type="ECO:0000313" key="3">
    <source>
        <dbReference type="Proteomes" id="UP001162640"/>
    </source>
</evidence>
<proteinExistence type="predicted"/>
<organism evidence="2 3">
    <name type="scientific">Triparma laevis f. inornata</name>
    <dbReference type="NCBI Taxonomy" id="1714386"/>
    <lineage>
        <taxon>Eukaryota</taxon>
        <taxon>Sar</taxon>
        <taxon>Stramenopiles</taxon>
        <taxon>Ochrophyta</taxon>
        <taxon>Bolidophyceae</taxon>
        <taxon>Parmales</taxon>
        <taxon>Triparmaceae</taxon>
        <taxon>Triparma</taxon>
    </lineage>
</organism>
<dbReference type="GO" id="GO:0005737">
    <property type="term" value="C:cytoplasm"/>
    <property type="evidence" value="ECO:0007669"/>
    <property type="project" value="TreeGrafter"/>
</dbReference>
<dbReference type="InterPro" id="IPR018328">
    <property type="entry name" value="Rad4_beta-hairpin_dom3"/>
</dbReference>
<dbReference type="InterPro" id="IPR004583">
    <property type="entry name" value="DNA_repair_Rad4"/>
</dbReference>
<dbReference type="InterPro" id="IPR042488">
    <property type="entry name" value="Rad4_BHD3_sf"/>
</dbReference>
<dbReference type="GO" id="GO:0071942">
    <property type="term" value="C:XPC complex"/>
    <property type="evidence" value="ECO:0007669"/>
    <property type="project" value="TreeGrafter"/>
</dbReference>
<reference evidence="3" key="1">
    <citation type="journal article" date="2023" name="Commun. Biol.">
        <title>Genome analysis of Parmales, the sister group of diatoms, reveals the evolutionary specialization of diatoms from phago-mixotrophs to photoautotrophs.</title>
        <authorList>
            <person name="Ban H."/>
            <person name="Sato S."/>
            <person name="Yoshikawa S."/>
            <person name="Yamada K."/>
            <person name="Nakamura Y."/>
            <person name="Ichinomiya M."/>
            <person name="Sato N."/>
            <person name="Blanc-Mathieu R."/>
            <person name="Endo H."/>
            <person name="Kuwata A."/>
            <person name="Ogata H."/>
        </authorList>
    </citation>
    <scope>NUCLEOTIDE SEQUENCE [LARGE SCALE GENOMIC DNA]</scope>
</reference>
<dbReference type="AlphaFoldDB" id="A0A9W7C270"/>
<feature type="non-terminal residue" evidence="2">
    <location>
        <position position="65"/>
    </location>
</feature>